<dbReference type="Pfam" id="PF00392">
    <property type="entry name" value="GntR"/>
    <property type="match status" value="1"/>
</dbReference>
<dbReference type="EMBL" id="JAQQFR010000009">
    <property type="protein sequence ID" value="MFL9879694.1"/>
    <property type="molecule type" value="Genomic_DNA"/>
</dbReference>
<keyword evidence="4" id="KW-0238">DNA-binding</keyword>
<dbReference type="InterPro" id="IPR036390">
    <property type="entry name" value="WH_DNA-bd_sf"/>
</dbReference>
<dbReference type="Proteomes" id="UP001629214">
    <property type="component" value="Unassembled WGS sequence"/>
</dbReference>
<dbReference type="PANTHER" id="PTHR46577">
    <property type="entry name" value="HTH-TYPE TRANSCRIPTIONAL REGULATORY PROTEIN GABR"/>
    <property type="match status" value="1"/>
</dbReference>
<proteinExistence type="inferred from homology"/>
<evidence type="ECO:0000313" key="7">
    <source>
        <dbReference type="EMBL" id="MFL9879694.1"/>
    </source>
</evidence>
<evidence type="ECO:0000313" key="8">
    <source>
        <dbReference type="Proteomes" id="UP001629214"/>
    </source>
</evidence>
<dbReference type="InterPro" id="IPR015421">
    <property type="entry name" value="PyrdxlP-dep_Trfase_major"/>
</dbReference>
<keyword evidence="7" id="KW-0808">Transferase</keyword>
<comment type="similarity">
    <text evidence="1">In the C-terminal section; belongs to the class-I pyridoxal-phosphate-dependent aminotransferase family.</text>
</comment>
<organism evidence="7 8">
    <name type="scientific">Herbaspirillum rhizosphaerae</name>
    <dbReference type="NCBI Taxonomy" id="346179"/>
    <lineage>
        <taxon>Bacteria</taxon>
        <taxon>Pseudomonadati</taxon>
        <taxon>Pseudomonadota</taxon>
        <taxon>Betaproteobacteria</taxon>
        <taxon>Burkholderiales</taxon>
        <taxon>Oxalobacteraceae</taxon>
        <taxon>Herbaspirillum</taxon>
    </lineage>
</organism>
<dbReference type="PRINTS" id="PR00035">
    <property type="entry name" value="HTHGNTR"/>
</dbReference>
<evidence type="ECO:0000256" key="1">
    <source>
        <dbReference type="ARBA" id="ARBA00005384"/>
    </source>
</evidence>
<dbReference type="CDD" id="cd07377">
    <property type="entry name" value="WHTH_GntR"/>
    <property type="match status" value="1"/>
</dbReference>
<dbReference type="Pfam" id="PF00155">
    <property type="entry name" value="Aminotran_1_2"/>
    <property type="match status" value="1"/>
</dbReference>
<sequence length="495" mass="54309">MQNNLHTSPFPFDPTGMHLTPGKGLAVQLYQSLRDRILGGQIDRQVKLPTTRELAQALKVSRTTVVRAYDQLYAEGYISARVGDGTYVSAPATDIPKTPTPVKADIKPRLSALGQRVATHTKLMPQPGKPRAFRLGVPALDLFPGDVWARLQADFWRRTPESHIGYSDPAGDPQLREMLAGYLRNARGLVCDPDQIIITAGTQQALFMCAQLLLNPGDLAAMENPGYPRAASALTLTGGKVVGIGVDAEGLIAQELHAHRDIRLTYVTPSHQYPSGVTLSLARRLELLAWAEANQSYILEDDYDGEYRYSGTPLALLASLDRSGRVLYMGTFSKIAFPGLRLGYIVAPPALANTLINLRMQYDRHSSVSEQAVMAEFIAQGHFQRHVRRMRRASRARRDAMTQAWDRIRPGGLVLPQIDAGLHCTVRLPSVAQQEDMIEKATRAGVEIDALTRFWLPDVVNQDSADNSAGLVMGFGGADETAIVDAIKALAKAWR</sequence>
<keyword evidence="8" id="KW-1185">Reference proteome</keyword>
<dbReference type="CDD" id="cd00609">
    <property type="entry name" value="AAT_like"/>
    <property type="match status" value="1"/>
</dbReference>
<dbReference type="InterPro" id="IPR051446">
    <property type="entry name" value="HTH_trans_reg/aminotransferase"/>
</dbReference>
<dbReference type="InterPro" id="IPR004839">
    <property type="entry name" value="Aminotransferase_I/II_large"/>
</dbReference>
<feature type="domain" description="HTH gntR-type" evidence="6">
    <location>
        <begin position="23"/>
        <end position="91"/>
    </location>
</feature>
<dbReference type="GO" id="GO:0008483">
    <property type="term" value="F:transaminase activity"/>
    <property type="evidence" value="ECO:0007669"/>
    <property type="project" value="UniProtKB-KW"/>
</dbReference>
<evidence type="ECO:0000256" key="4">
    <source>
        <dbReference type="ARBA" id="ARBA00023125"/>
    </source>
</evidence>
<dbReference type="InterPro" id="IPR000524">
    <property type="entry name" value="Tscrpt_reg_HTH_GntR"/>
</dbReference>
<reference evidence="7 8" key="1">
    <citation type="journal article" date="2024" name="Chem. Sci.">
        <title>Discovery of megapolipeptins by genome mining of a Burkholderiales bacteria collection.</title>
        <authorList>
            <person name="Paulo B.S."/>
            <person name="Recchia M.J.J."/>
            <person name="Lee S."/>
            <person name="Fergusson C.H."/>
            <person name="Romanowski S.B."/>
            <person name="Hernandez A."/>
            <person name="Krull N."/>
            <person name="Liu D.Y."/>
            <person name="Cavanagh H."/>
            <person name="Bos A."/>
            <person name="Gray C.A."/>
            <person name="Murphy B.T."/>
            <person name="Linington R.G."/>
            <person name="Eustaquio A.S."/>
        </authorList>
    </citation>
    <scope>NUCLEOTIDE SEQUENCE [LARGE SCALE GENOMIC DNA]</scope>
    <source>
        <strain evidence="7 8">RL21-008-BIB-B</strain>
    </source>
</reference>
<dbReference type="RefSeq" id="WP_408168791.1">
    <property type="nucleotide sequence ID" value="NZ_JAQQFR010000009.1"/>
</dbReference>
<name>A0ABW8Z998_9BURK</name>
<dbReference type="SUPFAM" id="SSF53383">
    <property type="entry name" value="PLP-dependent transferases"/>
    <property type="match status" value="1"/>
</dbReference>
<keyword evidence="7" id="KW-0032">Aminotransferase</keyword>
<dbReference type="Gene3D" id="3.40.640.10">
    <property type="entry name" value="Type I PLP-dependent aspartate aminotransferase-like (Major domain)"/>
    <property type="match status" value="1"/>
</dbReference>
<dbReference type="SUPFAM" id="SSF46785">
    <property type="entry name" value="Winged helix' DNA-binding domain"/>
    <property type="match status" value="1"/>
</dbReference>
<gene>
    <name evidence="7" type="ORF">PQR63_14940</name>
</gene>
<dbReference type="InterPro" id="IPR036388">
    <property type="entry name" value="WH-like_DNA-bd_sf"/>
</dbReference>
<protein>
    <submittedName>
        <fullName evidence="7">PLP-dependent aminotransferase family protein</fullName>
    </submittedName>
</protein>
<dbReference type="PROSITE" id="PS50949">
    <property type="entry name" value="HTH_GNTR"/>
    <property type="match status" value="1"/>
</dbReference>
<dbReference type="SMART" id="SM00345">
    <property type="entry name" value="HTH_GNTR"/>
    <property type="match status" value="1"/>
</dbReference>
<dbReference type="InterPro" id="IPR015424">
    <property type="entry name" value="PyrdxlP-dep_Trfase"/>
</dbReference>
<dbReference type="PANTHER" id="PTHR46577:SF1">
    <property type="entry name" value="HTH-TYPE TRANSCRIPTIONAL REGULATORY PROTEIN GABR"/>
    <property type="match status" value="1"/>
</dbReference>
<evidence type="ECO:0000256" key="3">
    <source>
        <dbReference type="ARBA" id="ARBA00023015"/>
    </source>
</evidence>
<keyword evidence="2" id="KW-0663">Pyridoxal phosphate</keyword>
<comment type="caution">
    <text evidence="7">The sequence shown here is derived from an EMBL/GenBank/DDBJ whole genome shotgun (WGS) entry which is preliminary data.</text>
</comment>
<evidence type="ECO:0000259" key="6">
    <source>
        <dbReference type="PROSITE" id="PS50949"/>
    </source>
</evidence>
<keyword evidence="3" id="KW-0805">Transcription regulation</keyword>
<accession>A0ABW8Z998</accession>
<keyword evidence="5" id="KW-0804">Transcription</keyword>
<dbReference type="Gene3D" id="1.10.10.10">
    <property type="entry name" value="Winged helix-like DNA-binding domain superfamily/Winged helix DNA-binding domain"/>
    <property type="match status" value="1"/>
</dbReference>
<evidence type="ECO:0000256" key="2">
    <source>
        <dbReference type="ARBA" id="ARBA00022898"/>
    </source>
</evidence>
<evidence type="ECO:0000256" key="5">
    <source>
        <dbReference type="ARBA" id="ARBA00023163"/>
    </source>
</evidence>